<gene>
    <name evidence="1" type="ORF">ABVT11_03585</name>
</gene>
<name>A0ABV2CLW0_9RHOO</name>
<keyword evidence="2" id="KW-1185">Reference proteome</keyword>
<reference evidence="1 2" key="1">
    <citation type="submission" date="2024-07" db="EMBL/GenBank/DDBJ databases">
        <title>Uliginosibacterium paludis KCTC:42655.</title>
        <authorList>
            <person name="Kim M.K."/>
        </authorList>
    </citation>
    <scope>NUCLEOTIDE SEQUENCE [LARGE SCALE GENOMIC DNA]</scope>
    <source>
        <strain evidence="1 2">KCTC 42655</strain>
    </source>
</reference>
<evidence type="ECO:0000313" key="1">
    <source>
        <dbReference type="EMBL" id="MET1488895.1"/>
    </source>
</evidence>
<dbReference type="Proteomes" id="UP001548590">
    <property type="component" value="Unassembled WGS sequence"/>
</dbReference>
<sequence length="94" mass="9732">MTAAQPVTPSESGVPALLVEDDAALELLLDLLELLAAEDVLLALLAEEPLPVLVVLLSELPPPPPPHAVKSPAVSRRLTIPIFFVATIGAAPSV</sequence>
<protein>
    <recommendedName>
        <fullName evidence="3">Response regulator</fullName>
    </recommendedName>
</protein>
<accession>A0ABV2CLW0</accession>
<organism evidence="1 2">
    <name type="scientific">Uliginosibacterium paludis</name>
    <dbReference type="NCBI Taxonomy" id="1615952"/>
    <lineage>
        <taxon>Bacteria</taxon>
        <taxon>Pseudomonadati</taxon>
        <taxon>Pseudomonadota</taxon>
        <taxon>Betaproteobacteria</taxon>
        <taxon>Rhodocyclales</taxon>
        <taxon>Zoogloeaceae</taxon>
        <taxon>Uliginosibacterium</taxon>
    </lineage>
</organism>
<evidence type="ECO:0008006" key="3">
    <source>
        <dbReference type="Google" id="ProtNLM"/>
    </source>
</evidence>
<evidence type="ECO:0000313" key="2">
    <source>
        <dbReference type="Proteomes" id="UP001548590"/>
    </source>
</evidence>
<comment type="caution">
    <text evidence="1">The sequence shown here is derived from an EMBL/GenBank/DDBJ whole genome shotgun (WGS) entry which is preliminary data.</text>
</comment>
<proteinExistence type="predicted"/>
<dbReference type="EMBL" id="JBEWLZ010000002">
    <property type="protein sequence ID" value="MET1488895.1"/>
    <property type="molecule type" value="Genomic_DNA"/>
</dbReference>
<dbReference type="RefSeq" id="WP_345923887.1">
    <property type="nucleotide sequence ID" value="NZ_JBDIVF010000001.1"/>
</dbReference>